<proteinExistence type="predicted"/>
<comment type="caution">
    <text evidence="1">The sequence shown here is derived from an EMBL/GenBank/DDBJ whole genome shotgun (WGS) entry which is preliminary data.</text>
</comment>
<accession>W7CZG3</accession>
<reference evidence="1 2" key="1">
    <citation type="submission" date="2012-12" db="EMBL/GenBank/DDBJ databases">
        <title>Novel taxa of Listeriaceae from agricultural environments in the United States.</title>
        <authorList>
            <person name="den Bakker H.C."/>
            <person name="Allred A."/>
            <person name="Warchocki S."/>
            <person name="Wright E.M."/>
            <person name="Burrell A."/>
            <person name="Nightingale K.K."/>
            <person name="Kephart D."/>
            <person name="Wiedmann M."/>
        </authorList>
    </citation>
    <scope>NUCLEOTIDE SEQUENCE [LARGE SCALE GENOMIC DNA]</scope>
    <source>
        <strain evidence="1 2">FSL F6-1037</strain>
    </source>
</reference>
<organism evidence="1 2">
    <name type="scientific">Brochothrix campestris FSL F6-1037</name>
    <dbReference type="NCBI Taxonomy" id="1265861"/>
    <lineage>
        <taxon>Bacteria</taxon>
        <taxon>Bacillati</taxon>
        <taxon>Bacillota</taxon>
        <taxon>Bacilli</taxon>
        <taxon>Bacillales</taxon>
        <taxon>Listeriaceae</taxon>
        <taxon>Brochothrix</taxon>
    </lineage>
</organism>
<dbReference type="AlphaFoldDB" id="W7CZG3"/>
<dbReference type="STRING" id="1265861.BCAMP_00110"/>
<keyword evidence="2" id="KW-1185">Reference proteome</keyword>
<evidence type="ECO:0000313" key="1">
    <source>
        <dbReference type="EMBL" id="EUJ42155.1"/>
    </source>
</evidence>
<dbReference type="RefSeq" id="WP_035312728.1">
    <property type="nucleotide sequence ID" value="NZ_AODH01000001.1"/>
</dbReference>
<gene>
    <name evidence="1" type="ORF">BCAMP_00110</name>
</gene>
<sequence>MNRFSTLLSEINAQFIFDKVVDTLPILEKVTFSGDNLSLKQRLRLFNERYTNALMTDITLDETALALLRN</sequence>
<evidence type="ECO:0000313" key="2">
    <source>
        <dbReference type="Proteomes" id="UP000019243"/>
    </source>
</evidence>
<name>W7CZG3_9LIST</name>
<dbReference type="Proteomes" id="UP000019243">
    <property type="component" value="Unassembled WGS sequence"/>
</dbReference>
<dbReference type="EMBL" id="AODH01000001">
    <property type="protein sequence ID" value="EUJ42155.1"/>
    <property type="molecule type" value="Genomic_DNA"/>
</dbReference>
<protein>
    <submittedName>
        <fullName evidence="1">Uncharacterized protein</fullName>
    </submittedName>
</protein>